<evidence type="ECO:0000256" key="1">
    <source>
        <dbReference type="SAM" id="MobiDB-lite"/>
    </source>
</evidence>
<dbReference type="EMBL" id="JAZDUA010000183">
    <property type="protein sequence ID" value="KAK7865227.1"/>
    <property type="molecule type" value="Genomic_DNA"/>
</dbReference>
<name>A0AAN9Z744_9ORTH</name>
<keyword evidence="3" id="KW-1185">Reference proteome</keyword>
<evidence type="ECO:0000313" key="3">
    <source>
        <dbReference type="Proteomes" id="UP001378592"/>
    </source>
</evidence>
<protein>
    <submittedName>
        <fullName evidence="2">Uncharacterized protein</fullName>
    </submittedName>
</protein>
<sequence>MRAAVASDSRLQPRERNPLPLSEPVRFSRSWFSHARRPKDFPSPPWKIGSAALFPEFNPDPPSREAEQHESVQWRDELRGAAVAPSLFCASHRVASSEAGADVFNTPRRAHLQRGAIQRFCNAPDSAVHTAAHWWNITSHELDQGIDIRNTN</sequence>
<organism evidence="2 3">
    <name type="scientific">Gryllus longicercus</name>
    <dbReference type="NCBI Taxonomy" id="2509291"/>
    <lineage>
        <taxon>Eukaryota</taxon>
        <taxon>Metazoa</taxon>
        <taxon>Ecdysozoa</taxon>
        <taxon>Arthropoda</taxon>
        <taxon>Hexapoda</taxon>
        <taxon>Insecta</taxon>
        <taxon>Pterygota</taxon>
        <taxon>Neoptera</taxon>
        <taxon>Polyneoptera</taxon>
        <taxon>Orthoptera</taxon>
        <taxon>Ensifera</taxon>
        <taxon>Gryllidea</taxon>
        <taxon>Grylloidea</taxon>
        <taxon>Gryllidae</taxon>
        <taxon>Gryllinae</taxon>
        <taxon>Gryllus</taxon>
    </lineage>
</organism>
<evidence type="ECO:0000313" key="2">
    <source>
        <dbReference type="EMBL" id="KAK7865227.1"/>
    </source>
</evidence>
<reference evidence="2 3" key="1">
    <citation type="submission" date="2024-03" db="EMBL/GenBank/DDBJ databases">
        <title>The genome assembly and annotation of the cricket Gryllus longicercus Weissman &amp; Gray.</title>
        <authorList>
            <person name="Szrajer S."/>
            <person name="Gray D."/>
            <person name="Ylla G."/>
        </authorList>
    </citation>
    <scope>NUCLEOTIDE SEQUENCE [LARGE SCALE GENOMIC DNA]</scope>
    <source>
        <strain evidence="2">DAG 2021-001</strain>
        <tissue evidence="2">Whole body minus gut</tissue>
    </source>
</reference>
<proteinExistence type="predicted"/>
<comment type="caution">
    <text evidence="2">The sequence shown here is derived from an EMBL/GenBank/DDBJ whole genome shotgun (WGS) entry which is preliminary data.</text>
</comment>
<accession>A0AAN9Z744</accession>
<gene>
    <name evidence="2" type="ORF">R5R35_003937</name>
</gene>
<feature type="region of interest" description="Disordered" evidence="1">
    <location>
        <begin position="1"/>
        <end position="22"/>
    </location>
</feature>
<dbReference type="Proteomes" id="UP001378592">
    <property type="component" value="Unassembled WGS sequence"/>
</dbReference>
<dbReference type="AlphaFoldDB" id="A0AAN9Z744"/>